<dbReference type="InterPro" id="IPR015421">
    <property type="entry name" value="PyrdxlP-dep_Trfase_major"/>
</dbReference>
<dbReference type="InterPro" id="IPR010977">
    <property type="entry name" value="Aromatic_deC"/>
</dbReference>
<dbReference type="GO" id="GO:0006520">
    <property type="term" value="P:amino acid metabolic process"/>
    <property type="evidence" value="ECO:0007669"/>
    <property type="project" value="InterPro"/>
</dbReference>
<dbReference type="Gene3D" id="3.40.640.10">
    <property type="entry name" value="Type I PLP-dependent aspartate aminotransferase-like (Major domain)"/>
    <property type="match status" value="1"/>
</dbReference>
<dbReference type="PhylomeDB" id="A0A0G4F0Y5"/>
<dbReference type="Gene3D" id="1.20.1340.10">
    <property type="entry name" value="dopa decarboxylase, N-terminal domain"/>
    <property type="match status" value="1"/>
</dbReference>
<evidence type="ECO:0000256" key="5">
    <source>
        <dbReference type="ARBA" id="ARBA00023239"/>
    </source>
</evidence>
<evidence type="ECO:0000256" key="6">
    <source>
        <dbReference type="PIRSR" id="PIRSR602129-50"/>
    </source>
</evidence>
<dbReference type="GO" id="GO:0030170">
    <property type="term" value="F:pyridoxal phosphate binding"/>
    <property type="evidence" value="ECO:0007669"/>
    <property type="project" value="InterPro"/>
</dbReference>
<comment type="cofactor">
    <cofactor evidence="1 6 7">
        <name>pyridoxal 5'-phosphate</name>
        <dbReference type="ChEBI" id="CHEBI:597326"/>
    </cofactor>
</comment>
<evidence type="ECO:0000256" key="2">
    <source>
        <dbReference type="ARBA" id="ARBA00009533"/>
    </source>
</evidence>
<keyword evidence="5 7" id="KW-0456">Lyase</keyword>
<evidence type="ECO:0000313" key="8">
    <source>
        <dbReference type="EMBL" id="CEM04830.1"/>
    </source>
</evidence>
<keyword evidence="3" id="KW-0210">Decarboxylase</keyword>
<dbReference type="InterPro" id="IPR015424">
    <property type="entry name" value="PyrdxlP-dep_Trfase"/>
</dbReference>
<dbReference type="GO" id="GO:0019752">
    <property type="term" value="P:carboxylic acid metabolic process"/>
    <property type="evidence" value="ECO:0007669"/>
    <property type="project" value="InterPro"/>
</dbReference>
<dbReference type="InterPro" id="IPR015422">
    <property type="entry name" value="PyrdxlP-dep_Trfase_small"/>
</dbReference>
<dbReference type="GO" id="GO:0016831">
    <property type="term" value="F:carboxy-lyase activity"/>
    <property type="evidence" value="ECO:0007669"/>
    <property type="project" value="UniProtKB-KW"/>
</dbReference>
<dbReference type="EMBL" id="CDMZ01000028">
    <property type="protein sequence ID" value="CEM04830.1"/>
    <property type="molecule type" value="Genomic_DNA"/>
</dbReference>
<comment type="similarity">
    <text evidence="2 7">Belongs to the group II decarboxylase family.</text>
</comment>
<dbReference type="PANTHER" id="PTHR11999">
    <property type="entry name" value="GROUP II PYRIDOXAL-5-PHOSPHATE DECARBOXYLASE"/>
    <property type="match status" value="1"/>
</dbReference>
<accession>A0A0G4F0Y5</accession>
<keyword evidence="4 6" id="KW-0663">Pyridoxal phosphate</keyword>
<dbReference type="VEuPathDB" id="CryptoDB:Cvel_14418"/>
<dbReference type="Gene3D" id="3.90.1150.10">
    <property type="entry name" value="Aspartate Aminotransferase, domain 1"/>
    <property type="match status" value="1"/>
</dbReference>
<dbReference type="PRINTS" id="PR00800">
    <property type="entry name" value="YHDCRBOXLASE"/>
</dbReference>
<sequence>MGDQAYPADVLGMSGAEMRRLGHKVVDRIVDRLENRNAEAAIKTGCPDALRETLGGPLPENPTDADTSIDLLADIALNHQQHGDHPRYFARIPGPASFAGMLADWLGTGFNTIAASWAGGSGPATVEVIAVEWLAELIGMPKHTEGVFMSGGSLANLTALATARHEVGRGVVYVTSQTHSSLIRDLRVLGWEDESIRWVQTDDRWRMCVRNLKETLERDAEAGQKPAIVIASAGTTNTGAIDPLKEIAAVCQENGIWFHIDGSYGAPAAMAERARSEFEGMDLADSLALDPHKWLFQPYDIGACLVTRPGALERRHAVTPEYLKDAHLGQKGKGAVNFGNRSLELSRRSRALKVWLSLRTYGAGAFRAAVNRGIELAEFAEEELRRHPNQWEVVTPAQIGIVCFALKDGRPNLHSDRAQALADSGFACVTSTKLGGRSVLRLCCINPLTTENDIRETLCRLLP</sequence>
<organism evidence="8">
    <name type="scientific">Chromera velia CCMP2878</name>
    <dbReference type="NCBI Taxonomy" id="1169474"/>
    <lineage>
        <taxon>Eukaryota</taxon>
        <taxon>Sar</taxon>
        <taxon>Alveolata</taxon>
        <taxon>Colpodellida</taxon>
        <taxon>Chromeraceae</taxon>
        <taxon>Chromera</taxon>
    </lineage>
</organism>
<protein>
    <submittedName>
        <fullName evidence="8">Uncharacterized protein</fullName>
    </submittedName>
</protein>
<evidence type="ECO:0000256" key="3">
    <source>
        <dbReference type="ARBA" id="ARBA00022793"/>
    </source>
</evidence>
<dbReference type="AlphaFoldDB" id="A0A0G4F0Y5"/>
<gene>
    <name evidence="8" type="ORF">Cvel_14418</name>
</gene>
<reference evidence="8" key="1">
    <citation type="submission" date="2014-11" db="EMBL/GenBank/DDBJ databases">
        <authorList>
            <person name="Otto D Thomas"/>
            <person name="Naeem Raeece"/>
        </authorList>
    </citation>
    <scope>NUCLEOTIDE SEQUENCE</scope>
</reference>
<dbReference type="PANTHER" id="PTHR11999:SF70">
    <property type="entry name" value="MIP05841P"/>
    <property type="match status" value="1"/>
</dbReference>
<evidence type="ECO:0000256" key="4">
    <source>
        <dbReference type="ARBA" id="ARBA00022898"/>
    </source>
</evidence>
<evidence type="ECO:0000256" key="7">
    <source>
        <dbReference type="RuleBase" id="RU000382"/>
    </source>
</evidence>
<dbReference type="SUPFAM" id="SSF53383">
    <property type="entry name" value="PLP-dependent transferases"/>
    <property type="match status" value="1"/>
</dbReference>
<feature type="modified residue" description="N6-(pyridoxal phosphate)lysine" evidence="6">
    <location>
        <position position="293"/>
    </location>
</feature>
<evidence type="ECO:0000256" key="1">
    <source>
        <dbReference type="ARBA" id="ARBA00001933"/>
    </source>
</evidence>
<dbReference type="InterPro" id="IPR002129">
    <property type="entry name" value="PyrdxlP-dep_de-COase"/>
</dbReference>
<dbReference type="Pfam" id="PF00282">
    <property type="entry name" value="Pyridoxal_deC"/>
    <property type="match status" value="1"/>
</dbReference>
<name>A0A0G4F0Y5_9ALVE</name>
<proteinExistence type="inferred from homology"/>